<feature type="compositionally biased region" description="Gly residues" evidence="9">
    <location>
        <begin position="566"/>
        <end position="575"/>
    </location>
</feature>
<evidence type="ECO:0000256" key="1">
    <source>
        <dbReference type="ARBA" id="ARBA00012552"/>
    </source>
</evidence>
<dbReference type="GO" id="GO:0003676">
    <property type="term" value="F:nucleic acid binding"/>
    <property type="evidence" value="ECO:0007669"/>
    <property type="project" value="InterPro"/>
</dbReference>
<dbReference type="PROSITE" id="PS51194">
    <property type="entry name" value="HELICASE_CTER"/>
    <property type="match status" value="1"/>
</dbReference>
<evidence type="ECO:0000259" key="11">
    <source>
        <dbReference type="PROSITE" id="PS51194"/>
    </source>
</evidence>
<evidence type="ECO:0000256" key="3">
    <source>
        <dbReference type="ARBA" id="ARBA00022801"/>
    </source>
</evidence>
<dbReference type="SMART" id="SM00490">
    <property type="entry name" value="HELICc"/>
    <property type="match status" value="1"/>
</dbReference>
<feature type="domain" description="Helicase C-terminal" evidence="11">
    <location>
        <begin position="393"/>
        <end position="549"/>
    </location>
</feature>
<dbReference type="GO" id="GO:0005524">
    <property type="term" value="F:ATP binding"/>
    <property type="evidence" value="ECO:0007669"/>
    <property type="project" value="UniProtKB-KW"/>
</dbReference>
<feature type="short sequence motif" description="Q motif" evidence="7">
    <location>
        <begin position="138"/>
        <end position="166"/>
    </location>
</feature>
<evidence type="ECO:0000313" key="14">
    <source>
        <dbReference type="Proteomes" id="UP001321749"/>
    </source>
</evidence>
<dbReference type="PROSITE" id="PS51192">
    <property type="entry name" value="HELICASE_ATP_BIND_1"/>
    <property type="match status" value="1"/>
</dbReference>
<comment type="caution">
    <text evidence="13">The sequence shown here is derived from an EMBL/GenBank/DDBJ whole genome shotgun (WGS) entry which is preliminary data.</text>
</comment>
<dbReference type="InterPro" id="IPR011545">
    <property type="entry name" value="DEAD/DEAH_box_helicase_dom"/>
</dbReference>
<keyword evidence="2 8" id="KW-0547">Nucleotide-binding</keyword>
<gene>
    <name evidence="13" type="ORF">QBC42DRAFT_256243</name>
</gene>
<sequence length="599" mass="65879">MSSNSNDGWVNPAENGDAFNSTEMSDALHNVQTENGDNAETVADAAAAGYAEAKDGWVKPQAYSYEELADNATHEWDGNAKVYEFDGELGDIGPEVPDLELQLFGDSAVRKSEGIDFSNITSLELFQEGPARVDPIPADFEKAGLHPVMLKNVQLAGYTVPTPIQRYCLPAIRAGYDVIAVAQTGSGKTAAYMIPILNKLMGKAKKLAAPRPNPTTYRDGIDAPARAEPLVVIVIPSRELAVQVFNEARKFCYRTMLRPCVVYGGGPWRDQQRQLQKGCDVLIATPGRLTHFMDEPEILTLRRLRYLVIDEADEMLQDDWKEELDKIMSGGEQEEGNINYMLFSATFPKAARDLAKTHLAETHVRLRVGRAGSSHNNIKQMVVYTDPSMKKQALIDLLNSLPPTRTIIFTNSKRTCDELDDLLFNLNFPCVSMHSDRTQMEREASMRGFRSGKSPILITTGVSARGIDVRNVMHVINYDLPSIEYGGIEEYTHRIGRTGRIGHRGLATSFYSDRDEPIASVLTRTLLETKQEVPDFLQSYIPANVENLKFEADSDFDENDIAGSGDANGGGWGADGGDDDAAVGDDTQDNVVDVGGGGW</sequence>
<dbReference type="SUPFAM" id="SSF52540">
    <property type="entry name" value="P-loop containing nucleoside triphosphate hydrolases"/>
    <property type="match status" value="1"/>
</dbReference>
<keyword evidence="5 8" id="KW-0067">ATP-binding</keyword>
<comment type="catalytic activity">
    <reaction evidence="6">
        <text>ATP + H2O = ADP + phosphate + H(+)</text>
        <dbReference type="Rhea" id="RHEA:13065"/>
        <dbReference type="ChEBI" id="CHEBI:15377"/>
        <dbReference type="ChEBI" id="CHEBI:15378"/>
        <dbReference type="ChEBI" id="CHEBI:30616"/>
        <dbReference type="ChEBI" id="CHEBI:43474"/>
        <dbReference type="ChEBI" id="CHEBI:456216"/>
        <dbReference type="EC" id="3.6.4.13"/>
    </reaction>
</comment>
<proteinExistence type="inferred from homology"/>
<dbReference type="SMART" id="SM00487">
    <property type="entry name" value="DEXDc"/>
    <property type="match status" value="1"/>
</dbReference>
<evidence type="ECO:0000259" key="10">
    <source>
        <dbReference type="PROSITE" id="PS51192"/>
    </source>
</evidence>
<evidence type="ECO:0000259" key="12">
    <source>
        <dbReference type="PROSITE" id="PS51195"/>
    </source>
</evidence>
<comment type="similarity">
    <text evidence="8">Belongs to the DEAD box helicase family.</text>
</comment>
<dbReference type="EC" id="3.6.4.13" evidence="1"/>
<evidence type="ECO:0000256" key="7">
    <source>
        <dbReference type="PROSITE-ProRule" id="PRU00552"/>
    </source>
</evidence>
<dbReference type="GO" id="GO:0016787">
    <property type="term" value="F:hydrolase activity"/>
    <property type="evidence" value="ECO:0007669"/>
    <property type="project" value="UniProtKB-KW"/>
</dbReference>
<feature type="compositionally biased region" description="Acidic residues" evidence="9">
    <location>
        <begin position="576"/>
        <end position="588"/>
    </location>
</feature>
<dbReference type="InterPro" id="IPR000629">
    <property type="entry name" value="RNA-helicase_DEAD-box_CS"/>
</dbReference>
<dbReference type="Pfam" id="PF00271">
    <property type="entry name" value="Helicase_C"/>
    <property type="match status" value="1"/>
</dbReference>
<dbReference type="AlphaFoldDB" id="A0AAV9HDA4"/>
<keyword evidence="3 8" id="KW-0378">Hydrolase</keyword>
<dbReference type="PANTHER" id="PTHR47958">
    <property type="entry name" value="ATP-DEPENDENT RNA HELICASE DBP3"/>
    <property type="match status" value="1"/>
</dbReference>
<dbReference type="Pfam" id="PF00270">
    <property type="entry name" value="DEAD"/>
    <property type="match status" value="1"/>
</dbReference>
<evidence type="ECO:0000313" key="13">
    <source>
        <dbReference type="EMBL" id="KAK4457513.1"/>
    </source>
</evidence>
<dbReference type="EMBL" id="MU865110">
    <property type="protein sequence ID" value="KAK4457513.1"/>
    <property type="molecule type" value="Genomic_DNA"/>
</dbReference>
<feature type="region of interest" description="Disordered" evidence="9">
    <location>
        <begin position="1"/>
        <end position="20"/>
    </location>
</feature>
<dbReference type="CDD" id="cd18787">
    <property type="entry name" value="SF2_C_DEAD"/>
    <property type="match status" value="1"/>
</dbReference>
<dbReference type="Proteomes" id="UP001321749">
    <property type="component" value="Unassembled WGS sequence"/>
</dbReference>
<evidence type="ECO:0000256" key="6">
    <source>
        <dbReference type="ARBA" id="ARBA00047984"/>
    </source>
</evidence>
<dbReference type="PROSITE" id="PS00039">
    <property type="entry name" value="DEAD_ATP_HELICASE"/>
    <property type="match status" value="1"/>
</dbReference>
<feature type="region of interest" description="Disordered" evidence="9">
    <location>
        <begin position="556"/>
        <end position="599"/>
    </location>
</feature>
<keyword evidence="14" id="KW-1185">Reference proteome</keyword>
<dbReference type="InterPro" id="IPR014001">
    <property type="entry name" value="Helicase_ATP-bd"/>
</dbReference>
<evidence type="ECO:0000256" key="9">
    <source>
        <dbReference type="SAM" id="MobiDB-lite"/>
    </source>
</evidence>
<evidence type="ECO:0000256" key="5">
    <source>
        <dbReference type="ARBA" id="ARBA00022840"/>
    </source>
</evidence>
<dbReference type="PROSITE" id="PS51195">
    <property type="entry name" value="Q_MOTIF"/>
    <property type="match status" value="1"/>
</dbReference>
<accession>A0AAV9HDA4</accession>
<evidence type="ECO:0000256" key="8">
    <source>
        <dbReference type="RuleBase" id="RU000492"/>
    </source>
</evidence>
<reference evidence="13" key="1">
    <citation type="journal article" date="2023" name="Mol. Phylogenet. Evol.">
        <title>Genome-scale phylogeny and comparative genomics of the fungal order Sordariales.</title>
        <authorList>
            <person name="Hensen N."/>
            <person name="Bonometti L."/>
            <person name="Westerberg I."/>
            <person name="Brannstrom I.O."/>
            <person name="Guillou S."/>
            <person name="Cros-Aarteil S."/>
            <person name="Calhoun S."/>
            <person name="Haridas S."/>
            <person name="Kuo A."/>
            <person name="Mondo S."/>
            <person name="Pangilinan J."/>
            <person name="Riley R."/>
            <person name="LaButti K."/>
            <person name="Andreopoulos B."/>
            <person name="Lipzen A."/>
            <person name="Chen C."/>
            <person name="Yan M."/>
            <person name="Daum C."/>
            <person name="Ng V."/>
            <person name="Clum A."/>
            <person name="Steindorff A."/>
            <person name="Ohm R.A."/>
            <person name="Martin F."/>
            <person name="Silar P."/>
            <person name="Natvig D.O."/>
            <person name="Lalanne C."/>
            <person name="Gautier V."/>
            <person name="Ament-Velasquez S.L."/>
            <person name="Kruys A."/>
            <person name="Hutchinson M.I."/>
            <person name="Powell A.J."/>
            <person name="Barry K."/>
            <person name="Miller A.N."/>
            <person name="Grigoriev I.V."/>
            <person name="Debuchy R."/>
            <person name="Gladieux P."/>
            <person name="Hiltunen Thoren M."/>
            <person name="Johannesson H."/>
        </authorList>
    </citation>
    <scope>NUCLEOTIDE SEQUENCE</scope>
    <source>
        <strain evidence="13">PSN324</strain>
    </source>
</reference>
<feature type="domain" description="Helicase ATP-binding" evidence="10">
    <location>
        <begin position="169"/>
        <end position="365"/>
    </location>
</feature>
<evidence type="ECO:0000256" key="2">
    <source>
        <dbReference type="ARBA" id="ARBA00022741"/>
    </source>
</evidence>
<reference evidence="13" key="2">
    <citation type="submission" date="2023-06" db="EMBL/GenBank/DDBJ databases">
        <authorList>
            <consortium name="Lawrence Berkeley National Laboratory"/>
            <person name="Mondo S.J."/>
            <person name="Hensen N."/>
            <person name="Bonometti L."/>
            <person name="Westerberg I."/>
            <person name="Brannstrom I.O."/>
            <person name="Guillou S."/>
            <person name="Cros-Aarteil S."/>
            <person name="Calhoun S."/>
            <person name="Haridas S."/>
            <person name="Kuo A."/>
            <person name="Pangilinan J."/>
            <person name="Riley R."/>
            <person name="Labutti K."/>
            <person name="Andreopoulos B."/>
            <person name="Lipzen A."/>
            <person name="Chen C."/>
            <person name="Yanf M."/>
            <person name="Daum C."/>
            <person name="Ng V."/>
            <person name="Clum A."/>
            <person name="Steindorff A."/>
            <person name="Ohm R."/>
            <person name="Martin F."/>
            <person name="Silar P."/>
            <person name="Natvig D."/>
            <person name="Lalanne C."/>
            <person name="Gautier V."/>
            <person name="Ament-Velasquez S.L."/>
            <person name="Kruys A."/>
            <person name="Hutchinson M.I."/>
            <person name="Powell A.J."/>
            <person name="Barry K."/>
            <person name="Miller A.N."/>
            <person name="Grigoriev I.V."/>
            <person name="Debuchy R."/>
            <person name="Gladieux P."/>
            <person name="Thoren M.H."/>
            <person name="Johannesson H."/>
        </authorList>
    </citation>
    <scope>NUCLEOTIDE SEQUENCE</scope>
    <source>
        <strain evidence="13">PSN324</strain>
    </source>
</reference>
<feature type="domain" description="DEAD-box RNA helicase Q" evidence="12">
    <location>
        <begin position="138"/>
        <end position="166"/>
    </location>
</feature>
<organism evidence="13 14">
    <name type="scientific">Cladorrhinum samala</name>
    <dbReference type="NCBI Taxonomy" id="585594"/>
    <lineage>
        <taxon>Eukaryota</taxon>
        <taxon>Fungi</taxon>
        <taxon>Dikarya</taxon>
        <taxon>Ascomycota</taxon>
        <taxon>Pezizomycotina</taxon>
        <taxon>Sordariomycetes</taxon>
        <taxon>Sordariomycetidae</taxon>
        <taxon>Sordariales</taxon>
        <taxon>Podosporaceae</taxon>
        <taxon>Cladorrhinum</taxon>
    </lineage>
</organism>
<evidence type="ECO:0000256" key="4">
    <source>
        <dbReference type="ARBA" id="ARBA00022806"/>
    </source>
</evidence>
<dbReference type="InterPro" id="IPR014014">
    <property type="entry name" value="RNA_helicase_DEAD_Q_motif"/>
</dbReference>
<name>A0AAV9HDA4_9PEZI</name>
<dbReference type="Gene3D" id="3.40.50.300">
    <property type="entry name" value="P-loop containing nucleotide triphosphate hydrolases"/>
    <property type="match status" value="2"/>
</dbReference>
<dbReference type="GO" id="GO:0003724">
    <property type="term" value="F:RNA helicase activity"/>
    <property type="evidence" value="ECO:0007669"/>
    <property type="project" value="UniProtKB-EC"/>
</dbReference>
<dbReference type="InterPro" id="IPR027417">
    <property type="entry name" value="P-loop_NTPase"/>
</dbReference>
<dbReference type="InterPro" id="IPR001650">
    <property type="entry name" value="Helicase_C-like"/>
</dbReference>
<keyword evidence="4 8" id="KW-0347">Helicase</keyword>
<protein>
    <recommendedName>
        <fullName evidence="1">RNA helicase</fullName>
        <ecNumber evidence="1">3.6.4.13</ecNumber>
    </recommendedName>
</protein>